<dbReference type="SUPFAM" id="SSF53335">
    <property type="entry name" value="S-adenosyl-L-methionine-dependent methyltransferases"/>
    <property type="match status" value="1"/>
</dbReference>
<reference evidence="8 9" key="1">
    <citation type="submission" date="2018-05" db="EMBL/GenBank/DDBJ databases">
        <title>Complete genome sequence of Megasphaera sp. AJH120T, isolated from the ceca of a chicken.</title>
        <authorList>
            <person name="Maki J."/>
            <person name="Looft T."/>
        </authorList>
    </citation>
    <scope>NUCLEOTIDE SEQUENCE [LARGE SCALE GENOMIC DNA]</scope>
    <source>
        <strain evidence="8 9">AJH120</strain>
    </source>
</reference>
<dbReference type="InterPro" id="IPR031303">
    <property type="entry name" value="C5_meth_CS"/>
</dbReference>
<feature type="active site" evidence="6">
    <location>
        <position position="81"/>
    </location>
</feature>
<comment type="similarity">
    <text evidence="6 7">Belongs to the class I-like SAM-binding methyltransferase superfamily. C5-methyltransferase family.</text>
</comment>
<dbReference type="InterPro" id="IPR001525">
    <property type="entry name" value="C5_MeTfrase"/>
</dbReference>
<dbReference type="EMBL" id="CP029462">
    <property type="protein sequence ID" value="AXL20272.1"/>
    <property type="molecule type" value="Genomic_DNA"/>
</dbReference>
<evidence type="ECO:0000256" key="6">
    <source>
        <dbReference type="PROSITE-ProRule" id="PRU01016"/>
    </source>
</evidence>
<evidence type="ECO:0000256" key="2">
    <source>
        <dbReference type="ARBA" id="ARBA00022603"/>
    </source>
</evidence>
<dbReference type="Pfam" id="PF00145">
    <property type="entry name" value="DNA_methylase"/>
    <property type="match status" value="1"/>
</dbReference>
<dbReference type="REBASE" id="263827">
    <property type="entry name" value="M.MspAJH120ORF1060P"/>
</dbReference>
<evidence type="ECO:0000256" key="5">
    <source>
        <dbReference type="ARBA" id="ARBA00022747"/>
    </source>
</evidence>
<evidence type="ECO:0000256" key="1">
    <source>
        <dbReference type="ARBA" id="ARBA00011975"/>
    </source>
</evidence>
<dbReference type="Gene3D" id="3.90.120.10">
    <property type="entry name" value="DNA Methylase, subunit A, domain 2"/>
    <property type="match status" value="1"/>
</dbReference>
<keyword evidence="5" id="KW-0680">Restriction system</keyword>
<dbReference type="PANTHER" id="PTHR10629">
    <property type="entry name" value="CYTOSINE-SPECIFIC METHYLTRANSFERASE"/>
    <property type="match status" value="1"/>
</dbReference>
<dbReference type="InterPro" id="IPR050390">
    <property type="entry name" value="C5-Methyltransferase"/>
</dbReference>
<keyword evidence="9" id="KW-1185">Reference proteome</keyword>
<evidence type="ECO:0000256" key="4">
    <source>
        <dbReference type="ARBA" id="ARBA00022691"/>
    </source>
</evidence>
<dbReference type="PROSITE" id="PS51679">
    <property type="entry name" value="SAM_MT_C5"/>
    <property type="match status" value="1"/>
</dbReference>
<dbReference type="GO" id="GO:0032259">
    <property type="term" value="P:methylation"/>
    <property type="evidence" value="ECO:0007669"/>
    <property type="project" value="UniProtKB-KW"/>
</dbReference>
<dbReference type="EC" id="2.1.1.37" evidence="1"/>
<dbReference type="GO" id="GO:0009307">
    <property type="term" value="P:DNA restriction-modification system"/>
    <property type="evidence" value="ECO:0007669"/>
    <property type="project" value="UniProtKB-KW"/>
</dbReference>
<sequence>MPDVIDLFAGAGGLSLGASRAGFNVVAAVELDSHAIASHITNFPHSTHIQRDIMELDGQTLLELSGVAADNLVGIIGGPPCQGFSSIGHGDINDTRNQLFEKFFILIKQLKPIFFVAENVPGIMNPKYDAIRERAFSHVKDYHLLPPISINASEYGAPTTRTRYFFIGFRDHPAIQPFTIADIACMKVAANEQTRVRAALEGIPSNIHFHANSNGLQTLLADYFNPNIQHLQSEFFYQRVVGMRPLGVGNDEYIRRYETRHEVNGCFPTKHTTPVRRRYATLAYGQQDRISKSTRLNPEGFCPTLRAGTGPEKGSFQAVRPIHYQYARVITPREAARLQGFPDWYKLPDTIWHGFRQIGNSVSPIVAERVLSAIFQKLT</sequence>
<proteinExistence type="inferred from homology"/>
<protein>
    <recommendedName>
        <fullName evidence="1">DNA (cytosine-5-)-methyltransferase</fullName>
        <ecNumber evidence="1">2.1.1.37</ecNumber>
    </recommendedName>
</protein>
<keyword evidence="3 6" id="KW-0808">Transferase</keyword>
<evidence type="ECO:0000313" key="8">
    <source>
        <dbReference type="EMBL" id="AXL20272.1"/>
    </source>
</evidence>
<keyword evidence="4 6" id="KW-0949">S-adenosyl-L-methionine</keyword>
<dbReference type="NCBIfam" id="TIGR00675">
    <property type="entry name" value="dcm"/>
    <property type="match status" value="1"/>
</dbReference>
<dbReference type="PRINTS" id="PR00105">
    <property type="entry name" value="C5METTRFRASE"/>
</dbReference>
<dbReference type="Gene3D" id="3.40.50.150">
    <property type="entry name" value="Vaccinia Virus protein VP39"/>
    <property type="match status" value="1"/>
</dbReference>
<gene>
    <name evidence="8" type="ORF">DKB62_01060</name>
</gene>
<evidence type="ECO:0000256" key="3">
    <source>
        <dbReference type="ARBA" id="ARBA00022679"/>
    </source>
</evidence>
<organism evidence="8 9">
    <name type="scientific">Megasphaera stantonii</name>
    <dbReference type="NCBI Taxonomy" id="2144175"/>
    <lineage>
        <taxon>Bacteria</taxon>
        <taxon>Bacillati</taxon>
        <taxon>Bacillota</taxon>
        <taxon>Negativicutes</taxon>
        <taxon>Veillonellales</taxon>
        <taxon>Veillonellaceae</taxon>
        <taxon>Megasphaera</taxon>
    </lineage>
</organism>
<dbReference type="OrthoDB" id="9813719at2"/>
<dbReference type="Proteomes" id="UP000254337">
    <property type="component" value="Chromosome"/>
</dbReference>
<dbReference type="RefSeq" id="WP_107196099.1">
    <property type="nucleotide sequence ID" value="NZ_CP029462.1"/>
</dbReference>
<dbReference type="PROSITE" id="PS00095">
    <property type="entry name" value="C5_MTASE_2"/>
    <property type="match status" value="1"/>
</dbReference>
<evidence type="ECO:0000313" key="9">
    <source>
        <dbReference type="Proteomes" id="UP000254337"/>
    </source>
</evidence>
<dbReference type="PANTHER" id="PTHR10629:SF52">
    <property type="entry name" value="DNA (CYTOSINE-5)-METHYLTRANSFERASE 1"/>
    <property type="match status" value="1"/>
</dbReference>
<name>A0A346AWM9_9FIRM</name>
<accession>A0A346AWM9</accession>
<dbReference type="AlphaFoldDB" id="A0A346AWM9"/>
<evidence type="ECO:0000256" key="7">
    <source>
        <dbReference type="RuleBase" id="RU000416"/>
    </source>
</evidence>
<dbReference type="InterPro" id="IPR029063">
    <property type="entry name" value="SAM-dependent_MTases_sf"/>
</dbReference>
<dbReference type="GO" id="GO:0003886">
    <property type="term" value="F:DNA (cytosine-5-)-methyltransferase activity"/>
    <property type="evidence" value="ECO:0007669"/>
    <property type="project" value="UniProtKB-EC"/>
</dbReference>
<keyword evidence="2 6" id="KW-0489">Methyltransferase</keyword>
<dbReference type="KEGG" id="meg:DKB62_01060"/>